<keyword evidence="1" id="KW-0732">Signal</keyword>
<sequence>MRLFIFMTAVLVTGLSTDSPDRRLETVTLYTIPAGIPDGAILSFYFLHKGNENADDKVAINFYDLPSIPADEVYDITAHLRIDRNGGNHPVESNSYIVSDNKWKRPENPEMPQDETPPRDGWWRVDIVQIRIKYPNSNIPPMPDAETYTYLNDDAKPDRESFSSFPVGTHMEMTAVLRASGGMKEVT</sequence>
<dbReference type="Proteomes" id="UP001328107">
    <property type="component" value="Unassembled WGS sequence"/>
</dbReference>
<feature type="chain" id="PRO_5042933805" evidence="1">
    <location>
        <begin position="18"/>
        <end position="187"/>
    </location>
</feature>
<evidence type="ECO:0000256" key="1">
    <source>
        <dbReference type="SAM" id="SignalP"/>
    </source>
</evidence>
<feature type="signal peptide" evidence="1">
    <location>
        <begin position="1"/>
        <end position="17"/>
    </location>
</feature>
<keyword evidence="3" id="KW-1185">Reference proteome</keyword>
<comment type="caution">
    <text evidence="2">The sequence shown here is derived from an EMBL/GenBank/DDBJ whole genome shotgun (WGS) entry which is preliminary data.</text>
</comment>
<accession>A0AAN4ZIL8</accession>
<evidence type="ECO:0000313" key="2">
    <source>
        <dbReference type="EMBL" id="GMR39028.1"/>
    </source>
</evidence>
<dbReference type="EMBL" id="BTRK01000002">
    <property type="protein sequence ID" value="GMR39028.1"/>
    <property type="molecule type" value="Genomic_DNA"/>
</dbReference>
<protein>
    <submittedName>
        <fullName evidence="2">Uncharacterized protein</fullName>
    </submittedName>
</protein>
<feature type="non-terminal residue" evidence="2">
    <location>
        <position position="187"/>
    </location>
</feature>
<name>A0AAN4ZIL8_9BILA</name>
<dbReference type="AlphaFoldDB" id="A0AAN4ZIL8"/>
<evidence type="ECO:0000313" key="3">
    <source>
        <dbReference type="Proteomes" id="UP001328107"/>
    </source>
</evidence>
<gene>
    <name evidence="2" type="ORF">PMAYCL1PPCAC_09223</name>
</gene>
<reference evidence="3" key="1">
    <citation type="submission" date="2022-10" db="EMBL/GenBank/DDBJ databases">
        <title>Genome assembly of Pristionchus species.</title>
        <authorList>
            <person name="Yoshida K."/>
            <person name="Sommer R.J."/>
        </authorList>
    </citation>
    <scope>NUCLEOTIDE SEQUENCE [LARGE SCALE GENOMIC DNA]</scope>
    <source>
        <strain evidence="3">RS5460</strain>
    </source>
</reference>
<organism evidence="2 3">
    <name type="scientific">Pristionchus mayeri</name>
    <dbReference type="NCBI Taxonomy" id="1317129"/>
    <lineage>
        <taxon>Eukaryota</taxon>
        <taxon>Metazoa</taxon>
        <taxon>Ecdysozoa</taxon>
        <taxon>Nematoda</taxon>
        <taxon>Chromadorea</taxon>
        <taxon>Rhabditida</taxon>
        <taxon>Rhabditina</taxon>
        <taxon>Diplogasteromorpha</taxon>
        <taxon>Diplogasteroidea</taxon>
        <taxon>Neodiplogasteridae</taxon>
        <taxon>Pristionchus</taxon>
    </lineage>
</organism>
<proteinExistence type="predicted"/>